<feature type="compositionally biased region" description="Polar residues" evidence="1">
    <location>
        <begin position="240"/>
        <end position="253"/>
    </location>
</feature>
<reference evidence="2 3" key="1">
    <citation type="journal article" date="2024" name="bioRxiv">
        <title>Comparative genomics of Cryptococcus and Kwoniella reveals pathogenesis evolution and contrasting karyotype dynamics via intercentromeric recombination or chromosome fusion.</title>
        <authorList>
            <person name="Coelho M.A."/>
            <person name="David-Palma M."/>
            <person name="Shea T."/>
            <person name="Bowers K."/>
            <person name="McGinley-Smith S."/>
            <person name="Mohammad A.W."/>
            <person name="Gnirke A."/>
            <person name="Yurkov A.M."/>
            <person name="Nowrousian M."/>
            <person name="Sun S."/>
            <person name="Cuomo C.A."/>
            <person name="Heitman J."/>
        </authorList>
    </citation>
    <scope>NUCLEOTIDE SEQUENCE [LARGE SCALE GENOMIC DNA]</scope>
    <source>
        <strain evidence="2 3">CBS 13917</strain>
    </source>
</reference>
<feature type="region of interest" description="Disordered" evidence="1">
    <location>
        <begin position="1"/>
        <end position="59"/>
    </location>
</feature>
<dbReference type="AlphaFoldDB" id="A0AAW0YR33"/>
<name>A0AAW0YR33_9TREE</name>
<feature type="compositionally biased region" description="Low complexity" evidence="1">
    <location>
        <begin position="11"/>
        <end position="21"/>
    </location>
</feature>
<comment type="caution">
    <text evidence="2">The sequence shown here is derived from an EMBL/GenBank/DDBJ whole genome shotgun (WGS) entry which is preliminary data.</text>
</comment>
<organism evidence="2 3">
    <name type="scientific">Kwoniella newhampshirensis</name>
    <dbReference type="NCBI Taxonomy" id="1651941"/>
    <lineage>
        <taxon>Eukaryota</taxon>
        <taxon>Fungi</taxon>
        <taxon>Dikarya</taxon>
        <taxon>Basidiomycota</taxon>
        <taxon>Agaricomycotina</taxon>
        <taxon>Tremellomycetes</taxon>
        <taxon>Tremellales</taxon>
        <taxon>Cryptococcaceae</taxon>
        <taxon>Kwoniella</taxon>
    </lineage>
</organism>
<dbReference type="Proteomes" id="UP001388673">
    <property type="component" value="Unassembled WGS sequence"/>
</dbReference>
<evidence type="ECO:0000313" key="2">
    <source>
        <dbReference type="EMBL" id="KAK8854786.1"/>
    </source>
</evidence>
<sequence length="283" mass="29296">MSAPIPINQSTTTPPHQTHPTLSALPLPSTTPTSAMSVSPQTPFFPPPGLPASTTPSQPSSIFKWAASLGKSPSPPTQPRNFEWSEGYNGNALGAHVEDHEHEHDSFEFGDFNDIKSRSWGMGRRTMSMSASVGVAGQSGIAAMLKNGGGSAREAVPAQNSGQAGLGVGSVPCGGVMADKVAKGQGVLRRLSLSGSAYRPPFMSPPLQSSALPPSPPAVAATTTIPPPSASTPTGLAGETTVQRAVTLGATSKSRGRRFSENGTRKRGVSPMGERLLRDHGHF</sequence>
<protein>
    <submittedName>
        <fullName evidence="2">Uncharacterized protein</fullName>
    </submittedName>
</protein>
<feature type="compositionally biased region" description="Low complexity" evidence="1">
    <location>
        <begin position="205"/>
        <end position="224"/>
    </location>
</feature>
<dbReference type="KEGG" id="kne:92180783"/>
<dbReference type="EMBL" id="JBCAWK010000006">
    <property type="protein sequence ID" value="KAK8854786.1"/>
    <property type="molecule type" value="Genomic_DNA"/>
</dbReference>
<keyword evidence="3" id="KW-1185">Reference proteome</keyword>
<dbReference type="GeneID" id="92180783"/>
<accession>A0AAW0YR33</accession>
<feature type="compositionally biased region" description="Polar residues" evidence="1">
    <location>
        <begin position="28"/>
        <end position="42"/>
    </location>
</feature>
<dbReference type="RefSeq" id="XP_066803024.1">
    <property type="nucleotide sequence ID" value="XM_066946632.1"/>
</dbReference>
<evidence type="ECO:0000256" key="1">
    <source>
        <dbReference type="SAM" id="MobiDB-lite"/>
    </source>
</evidence>
<proteinExistence type="predicted"/>
<gene>
    <name evidence="2" type="ORF">IAR55_003525</name>
</gene>
<feature type="region of interest" description="Disordered" evidence="1">
    <location>
        <begin position="202"/>
        <end position="283"/>
    </location>
</feature>
<evidence type="ECO:0000313" key="3">
    <source>
        <dbReference type="Proteomes" id="UP001388673"/>
    </source>
</evidence>